<protein>
    <submittedName>
        <fullName evidence="1">Regulatory protein RecX</fullName>
    </submittedName>
</protein>
<reference evidence="1" key="1">
    <citation type="submission" date="2019-09" db="EMBL/GenBank/DDBJ databases">
        <authorList>
            <person name="Rodrigo-Torres L."/>
            <person name="Arahal R. D."/>
            <person name="Lucena T."/>
        </authorList>
    </citation>
    <scope>NUCLEOTIDE SEQUENCE</scope>
    <source>
        <strain evidence="1">ISS653</strain>
    </source>
</reference>
<gene>
    <name evidence="1" type="primary">recX</name>
    <name evidence="1" type="ORF">FVB9532_03124</name>
</gene>
<dbReference type="Proteomes" id="UP000356253">
    <property type="component" value="Unassembled WGS sequence"/>
</dbReference>
<accession>A0AC61YC12</accession>
<keyword evidence="2" id="KW-1185">Reference proteome</keyword>
<evidence type="ECO:0000313" key="2">
    <source>
        <dbReference type="Proteomes" id="UP000356253"/>
    </source>
</evidence>
<dbReference type="EMBL" id="CABVMM010000013">
    <property type="protein sequence ID" value="VVV01830.1"/>
    <property type="molecule type" value="Genomic_DNA"/>
</dbReference>
<name>A0AC61YC12_9FLAO</name>
<sequence>MNRYNYTTYTLQEATAKMMKFCAYQERCHQEVEKKLIEMRMIPEARQEITYRLIQDNFLNEERFAKSFARGKFTQKKWGKVRILRELKLRNISRFNIDSALKEISTPSYLETFEELSVKKWNTTKEPNLLKKKKKVADYLFYRGWESELVFEKIQELAKTDNT</sequence>
<evidence type="ECO:0000313" key="1">
    <source>
        <dbReference type="EMBL" id="VVV01830.1"/>
    </source>
</evidence>
<proteinExistence type="predicted"/>
<comment type="caution">
    <text evidence="1">The sequence shown here is derived from an EMBL/GenBank/DDBJ whole genome shotgun (WGS) entry which is preliminary data.</text>
</comment>
<organism evidence="1 2">
    <name type="scientific">Mesonia oceanica</name>
    <dbReference type="NCBI Taxonomy" id="2687242"/>
    <lineage>
        <taxon>Bacteria</taxon>
        <taxon>Pseudomonadati</taxon>
        <taxon>Bacteroidota</taxon>
        <taxon>Flavobacteriia</taxon>
        <taxon>Flavobacteriales</taxon>
        <taxon>Flavobacteriaceae</taxon>
        <taxon>Mesonia</taxon>
    </lineage>
</organism>